<dbReference type="EMBL" id="JAINUG010000155">
    <property type="protein sequence ID" value="KAJ8391593.1"/>
    <property type="molecule type" value="Genomic_DNA"/>
</dbReference>
<feature type="transmembrane region" description="Helical" evidence="1">
    <location>
        <begin position="175"/>
        <end position="195"/>
    </location>
</feature>
<organism evidence="2 3">
    <name type="scientific">Aldrovandia affinis</name>
    <dbReference type="NCBI Taxonomy" id="143900"/>
    <lineage>
        <taxon>Eukaryota</taxon>
        <taxon>Metazoa</taxon>
        <taxon>Chordata</taxon>
        <taxon>Craniata</taxon>
        <taxon>Vertebrata</taxon>
        <taxon>Euteleostomi</taxon>
        <taxon>Actinopterygii</taxon>
        <taxon>Neopterygii</taxon>
        <taxon>Teleostei</taxon>
        <taxon>Notacanthiformes</taxon>
        <taxon>Halosauridae</taxon>
        <taxon>Aldrovandia</taxon>
    </lineage>
</organism>
<name>A0AAD7RWR8_9TELE</name>
<dbReference type="AlphaFoldDB" id="A0AAD7RWR8"/>
<evidence type="ECO:0000313" key="3">
    <source>
        <dbReference type="Proteomes" id="UP001221898"/>
    </source>
</evidence>
<dbReference type="Proteomes" id="UP001221898">
    <property type="component" value="Unassembled WGS sequence"/>
</dbReference>
<reference evidence="2" key="1">
    <citation type="journal article" date="2023" name="Science">
        <title>Genome structures resolve the early diversification of teleost fishes.</title>
        <authorList>
            <person name="Parey E."/>
            <person name="Louis A."/>
            <person name="Montfort J."/>
            <person name="Bouchez O."/>
            <person name="Roques C."/>
            <person name="Iampietro C."/>
            <person name="Lluch J."/>
            <person name="Castinel A."/>
            <person name="Donnadieu C."/>
            <person name="Desvignes T."/>
            <person name="Floi Bucao C."/>
            <person name="Jouanno E."/>
            <person name="Wen M."/>
            <person name="Mejri S."/>
            <person name="Dirks R."/>
            <person name="Jansen H."/>
            <person name="Henkel C."/>
            <person name="Chen W.J."/>
            <person name="Zahm M."/>
            <person name="Cabau C."/>
            <person name="Klopp C."/>
            <person name="Thompson A.W."/>
            <person name="Robinson-Rechavi M."/>
            <person name="Braasch I."/>
            <person name="Lecointre G."/>
            <person name="Bobe J."/>
            <person name="Postlethwait J.H."/>
            <person name="Berthelot C."/>
            <person name="Roest Crollius H."/>
            <person name="Guiguen Y."/>
        </authorList>
    </citation>
    <scope>NUCLEOTIDE SEQUENCE</scope>
    <source>
        <strain evidence="2">NC1722</strain>
    </source>
</reference>
<comment type="caution">
    <text evidence="2">The sequence shown here is derived from an EMBL/GenBank/DDBJ whole genome shotgun (WGS) entry which is preliminary data.</text>
</comment>
<protein>
    <submittedName>
        <fullName evidence="2">Uncharacterized protein</fullName>
    </submittedName>
</protein>
<accession>A0AAD7RWR8</accession>
<keyword evidence="3" id="KW-1185">Reference proteome</keyword>
<proteinExistence type="predicted"/>
<keyword evidence="1" id="KW-1133">Transmembrane helix</keyword>
<sequence>MANSSFARSQWEPHCIASLGRDSYRSPVAPQLRRTLKTHVRRFEGVMLRKLRRKYTNHYSLHSSDAASQLILRLAVYRCSLPWLLHTNFFPDRPLNLQGAMEVLCATLLLLLLGRVQGTTYFLYRQKNENVTMSCQHKTWQIDTNYDNNVDCVVTINMDKKEPLDRKATPPSRNFTALFVVVPLLITSTFVMAIYMKKRSIISKGPAYSGAGGESDLYSVVKMAAVLRAAPDTVKREEGQNMLSDKLCTIVRFKLVRATQTSPAQD</sequence>
<evidence type="ECO:0000256" key="1">
    <source>
        <dbReference type="SAM" id="Phobius"/>
    </source>
</evidence>
<evidence type="ECO:0000313" key="2">
    <source>
        <dbReference type="EMBL" id="KAJ8391593.1"/>
    </source>
</evidence>
<keyword evidence="1" id="KW-0472">Membrane</keyword>
<keyword evidence="1" id="KW-0812">Transmembrane</keyword>
<gene>
    <name evidence="2" type="ORF">AAFF_G00087340</name>
</gene>